<dbReference type="Gene3D" id="1.20.1560.10">
    <property type="entry name" value="ABC transporter type 1, transmembrane domain"/>
    <property type="match status" value="2"/>
</dbReference>
<evidence type="ECO:0000256" key="18">
    <source>
        <dbReference type="SAM" id="Phobius"/>
    </source>
</evidence>
<keyword evidence="23" id="KW-1185">Reference proteome</keyword>
<feature type="domain" description="ABC transporter" evidence="19">
    <location>
        <begin position="395"/>
        <end position="625"/>
    </location>
</feature>
<evidence type="ECO:0000313" key="22">
    <source>
        <dbReference type="EMBL" id="CAF3664435.1"/>
    </source>
</evidence>
<dbReference type="InterPro" id="IPR017871">
    <property type="entry name" value="ABC_transporter-like_CS"/>
</dbReference>
<gene>
    <name evidence="21" type="ORF">GPM918_LOCUS7446</name>
    <name evidence="22" type="ORF">SRO942_LOCUS7446</name>
</gene>
<dbReference type="Pfam" id="PF00005">
    <property type="entry name" value="ABC_tran"/>
    <property type="match status" value="1"/>
</dbReference>
<comment type="subcellular location">
    <subcellularLocation>
        <location evidence="1">Mitochondrion inner membrane</location>
        <topology evidence="1">Multi-pass membrane protein</topology>
    </subcellularLocation>
</comment>
<dbReference type="InterPro" id="IPR027417">
    <property type="entry name" value="P-loop_NTPase"/>
</dbReference>
<evidence type="ECO:0000313" key="21">
    <source>
        <dbReference type="EMBL" id="CAF0877801.1"/>
    </source>
</evidence>
<organism evidence="21 23">
    <name type="scientific">Didymodactylos carnosus</name>
    <dbReference type="NCBI Taxonomy" id="1234261"/>
    <lineage>
        <taxon>Eukaryota</taxon>
        <taxon>Metazoa</taxon>
        <taxon>Spiralia</taxon>
        <taxon>Gnathifera</taxon>
        <taxon>Rotifera</taxon>
        <taxon>Eurotatoria</taxon>
        <taxon>Bdelloidea</taxon>
        <taxon>Philodinida</taxon>
        <taxon>Philodinidae</taxon>
        <taxon>Didymodactylos</taxon>
    </lineage>
</organism>
<keyword evidence="14 18" id="KW-0472">Membrane</keyword>
<evidence type="ECO:0000256" key="2">
    <source>
        <dbReference type="ARBA" id="ARBA00007577"/>
    </source>
</evidence>
<evidence type="ECO:0000256" key="1">
    <source>
        <dbReference type="ARBA" id="ARBA00004448"/>
    </source>
</evidence>
<evidence type="ECO:0000256" key="16">
    <source>
        <dbReference type="ARBA" id="ARBA00041416"/>
    </source>
</evidence>
<dbReference type="GO" id="GO:0005743">
    <property type="term" value="C:mitochondrial inner membrane"/>
    <property type="evidence" value="ECO:0007669"/>
    <property type="project" value="UniProtKB-SubCell"/>
</dbReference>
<feature type="transmembrane region" description="Helical" evidence="18">
    <location>
        <begin position="110"/>
        <end position="128"/>
    </location>
</feature>
<evidence type="ECO:0000256" key="3">
    <source>
        <dbReference type="ARBA" id="ARBA00022448"/>
    </source>
</evidence>
<evidence type="ECO:0000256" key="13">
    <source>
        <dbReference type="ARBA" id="ARBA00023128"/>
    </source>
</evidence>
<evidence type="ECO:0000256" key="10">
    <source>
        <dbReference type="ARBA" id="ARBA00022958"/>
    </source>
</evidence>
<keyword evidence="8" id="KW-0067">ATP-binding</keyword>
<dbReference type="Proteomes" id="UP000663829">
    <property type="component" value="Unassembled WGS sequence"/>
</dbReference>
<dbReference type="GO" id="GO:0016887">
    <property type="term" value="F:ATP hydrolysis activity"/>
    <property type="evidence" value="ECO:0007669"/>
    <property type="project" value="InterPro"/>
</dbReference>
<dbReference type="SMART" id="SM00382">
    <property type="entry name" value="AAA"/>
    <property type="match status" value="1"/>
</dbReference>
<keyword evidence="6" id="KW-0547">Nucleotide-binding</keyword>
<dbReference type="Gene3D" id="3.40.50.300">
    <property type="entry name" value="P-loop containing nucleotide triphosphate hydrolases"/>
    <property type="match status" value="1"/>
</dbReference>
<dbReference type="PROSITE" id="PS50893">
    <property type="entry name" value="ABC_TRANSPORTER_2"/>
    <property type="match status" value="1"/>
</dbReference>
<comment type="caution">
    <text evidence="21">The sequence shown here is derived from an EMBL/GenBank/DDBJ whole genome shotgun (WGS) entry which is preliminary data.</text>
</comment>
<dbReference type="Proteomes" id="UP000681722">
    <property type="component" value="Unassembled WGS sequence"/>
</dbReference>
<name>A0A813XXE3_9BILA</name>
<comment type="similarity">
    <text evidence="2">Belongs to the ABC transporter superfamily. ABCB family. Multidrug resistance exporter (TC 3.A.1.201) subfamily.</text>
</comment>
<keyword evidence="5 18" id="KW-0812">Transmembrane</keyword>
<dbReference type="GO" id="GO:0005524">
    <property type="term" value="F:ATP binding"/>
    <property type="evidence" value="ECO:0007669"/>
    <property type="project" value="UniProtKB-KW"/>
</dbReference>
<dbReference type="PROSITE" id="PS00211">
    <property type="entry name" value="ABC_TRANSPORTER_1"/>
    <property type="match status" value="1"/>
</dbReference>
<evidence type="ECO:0000256" key="6">
    <source>
        <dbReference type="ARBA" id="ARBA00022741"/>
    </source>
</evidence>
<dbReference type="PANTHER" id="PTHR43394:SF17">
    <property type="entry name" value="MITOCHONDRIAL POTASSIUM CHANNEL ATP-BINDING SUBUNIT"/>
    <property type="match status" value="1"/>
</dbReference>
<keyword evidence="11 18" id="KW-1133">Transmembrane helix</keyword>
<keyword evidence="10" id="KW-0630">Potassium</keyword>
<dbReference type="GO" id="GO:0090374">
    <property type="term" value="P:oligopeptide export from mitochondrion"/>
    <property type="evidence" value="ECO:0007669"/>
    <property type="project" value="TreeGrafter"/>
</dbReference>
<keyword evidence="4" id="KW-0633">Potassium transport</keyword>
<evidence type="ECO:0000256" key="11">
    <source>
        <dbReference type="ARBA" id="ARBA00022989"/>
    </source>
</evidence>
<evidence type="ECO:0000256" key="5">
    <source>
        <dbReference type="ARBA" id="ARBA00022692"/>
    </source>
</evidence>
<keyword evidence="9" id="KW-0809">Transit peptide</keyword>
<evidence type="ECO:0000313" key="23">
    <source>
        <dbReference type="Proteomes" id="UP000663829"/>
    </source>
</evidence>
<evidence type="ECO:0000259" key="19">
    <source>
        <dbReference type="PROSITE" id="PS50893"/>
    </source>
</evidence>
<evidence type="ECO:0000256" key="12">
    <source>
        <dbReference type="ARBA" id="ARBA00023065"/>
    </source>
</evidence>
<dbReference type="AlphaFoldDB" id="A0A813XXE3"/>
<proteinExistence type="inferred from homology"/>
<dbReference type="CDD" id="cd18574">
    <property type="entry name" value="ABC_6TM_ABCB8_like"/>
    <property type="match status" value="1"/>
</dbReference>
<evidence type="ECO:0000256" key="4">
    <source>
        <dbReference type="ARBA" id="ARBA00022538"/>
    </source>
</evidence>
<evidence type="ECO:0000259" key="20">
    <source>
        <dbReference type="PROSITE" id="PS50929"/>
    </source>
</evidence>
<reference evidence="21" key="1">
    <citation type="submission" date="2021-02" db="EMBL/GenBank/DDBJ databases">
        <authorList>
            <person name="Nowell W R."/>
        </authorList>
    </citation>
    <scope>NUCLEOTIDE SEQUENCE</scope>
</reference>
<dbReference type="CDD" id="cd03249">
    <property type="entry name" value="ABC_MTABC3_MDL1_MDL2"/>
    <property type="match status" value="1"/>
</dbReference>
<dbReference type="SUPFAM" id="SSF52540">
    <property type="entry name" value="P-loop containing nucleoside triphosphate hydrolases"/>
    <property type="match status" value="1"/>
</dbReference>
<evidence type="ECO:0000256" key="17">
    <source>
        <dbReference type="ARBA" id="ARBA00042968"/>
    </source>
</evidence>
<evidence type="ECO:0000256" key="15">
    <source>
        <dbReference type="ARBA" id="ARBA00040439"/>
    </source>
</evidence>
<dbReference type="InterPro" id="IPR003593">
    <property type="entry name" value="AAA+_ATPase"/>
</dbReference>
<dbReference type="EMBL" id="CAJNOQ010001219">
    <property type="protein sequence ID" value="CAF0877801.1"/>
    <property type="molecule type" value="Genomic_DNA"/>
</dbReference>
<evidence type="ECO:0000256" key="9">
    <source>
        <dbReference type="ARBA" id="ARBA00022946"/>
    </source>
</evidence>
<evidence type="ECO:0000256" key="7">
    <source>
        <dbReference type="ARBA" id="ARBA00022792"/>
    </source>
</evidence>
<dbReference type="EMBL" id="CAJOBC010001219">
    <property type="protein sequence ID" value="CAF3664435.1"/>
    <property type="molecule type" value="Genomic_DNA"/>
</dbReference>
<keyword evidence="13" id="KW-0496">Mitochondrion</keyword>
<protein>
    <recommendedName>
        <fullName evidence="15">Mitochondrial potassium channel ATP-binding subunit</fullName>
    </recommendedName>
    <alternativeName>
        <fullName evidence="17">ATP-binding cassette sub-family B member 8, mitochondrial</fullName>
    </alternativeName>
    <alternativeName>
        <fullName evidence="16">Mitochondrial sulfonylurea-receptor</fullName>
    </alternativeName>
</protein>
<dbReference type="GO" id="GO:0006813">
    <property type="term" value="P:potassium ion transport"/>
    <property type="evidence" value="ECO:0007669"/>
    <property type="project" value="UniProtKB-KW"/>
</dbReference>
<evidence type="ECO:0000256" key="14">
    <source>
        <dbReference type="ARBA" id="ARBA00023136"/>
    </source>
</evidence>
<dbReference type="InterPro" id="IPR039421">
    <property type="entry name" value="Type_1_exporter"/>
</dbReference>
<dbReference type="InterPro" id="IPR036640">
    <property type="entry name" value="ABC1_TM_sf"/>
</dbReference>
<dbReference type="Pfam" id="PF00664">
    <property type="entry name" value="ABC_membrane"/>
    <property type="match status" value="2"/>
</dbReference>
<dbReference type="InterPro" id="IPR011527">
    <property type="entry name" value="ABC1_TM_dom"/>
</dbReference>
<keyword evidence="12" id="KW-0406">Ion transport</keyword>
<sequence length="633" mass="70235">MIIILCSRCFLKRADLVIPCISKTYISHFMRTPAAIIKSNSKPLVNIFGATSAFSLWHLKTNWWRVNAATTAKPTRSSPPKKILSYHRGQSEQIEKFDWNLFWKYLKPQIWIIGLATATALIVAYLNVQIPLELGNLINVVSSLLYTNQNNTSPQTIKDILYQPTVKLIKLYIYQALATFEYITLLSIAGERIASSIRHDLFQNILCLDIEFFDKTKTGEIMDRLTSDVQEFKSSFKLLISQGMRAGTQVSKSTAIAYEAIGNIRTTRAFGMESKEHQLFKDEVDKSTDMNIKLGLGIGIFQGLNNLVMNAVVLGTIALGGQYVSDNRLNAGDLMAFLVATQTIQRSLTQISVLIGQAIRGTSAGARIHEYQKFQGKIPLHGGLTIPYHSLVGDVKFSNVTFSYPTRNEQTVLENFSFTIPAGKTVAICGPSGSGKSTLCSLLVRFYDPLSGTITIDGQDIRKMDPTWLRGKTIGMINQEPTLFSTSLLENIRFGEPDASDEEVYNAAKLANAHEFIETFPDSYQTIVGERGITISGGQRQRIAIARALLKNPSILVLDEATSALDAEAEKQVQTAINNVSQAHRLSTIRNADIIGVMFRGKLVEIGTHSELIKKNGIYSELMRIQQAGFDII</sequence>
<feature type="domain" description="ABC transmembrane type-1" evidence="20">
    <location>
        <begin position="115"/>
        <end position="360"/>
    </location>
</feature>
<keyword evidence="7" id="KW-0999">Mitochondrion inner membrane</keyword>
<evidence type="ECO:0000256" key="8">
    <source>
        <dbReference type="ARBA" id="ARBA00022840"/>
    </source>
</evidence>
<dbReference type="OrthoDB" id="6500128at2759"/>
<dbReference type="SUPFAM" id="SSF90123">
    <property type="entry name" value="ABC transporter transmembrane region"/>
    <property type="match status" value="1"/>
</dbReference>
<dbReference type="GO" id="GO:0015421">
    <property type="term" value="F:ABC-type oligopeptide transporter activity"/>
    <property type="evidence" value="ECO:0007669"/>
    <property type="project" value="TreeGrafter"/>
</dbReference>
<dbReference type="FunFam" id="3.40.50.300:FF:000403">
    <property type="entry name" value="ATP-binding cassette sub-family B member 8, mitochondrial"/>
    <property type="match status" value="1"/>
</dbReference>
<accession>A0A813XXE3</accession>
<keyword evidence="3" id="KW-0813">Transport</keyword>
<dbReference type="InterPro" id="IPR003439">
    <property type="entry name" value="ABC_transporter-like_ATP-bd"/>
</dbReference>
<dbReference type="PROSITE" id="PS50929">
    <property type="entry name" value="ABC_TM1F"/>
    <property type="match status" value="1"/>
</dbReference>
<dbReference type="PANTHER" id="PTHR43394">
    <property type="entry name" value="ATP-DEPENDENT PERMEASE MDL1, MITOCHONDRIAL"/>
    <property type="match status" value="1"/>
</dbReference>